<accession>A0A835SM27</accession>
<protein>
    <submittedName>
        <fullName evidence="2">Uncharacterized protein</fullName>
    </submittedName>
</protein>
<organism evidence="2 3">
    <name type="scientific">Chlamydomonas incerta</name>
    <dbReference type="NCBI Taxonomy" id="51695"/>
    <lineage>
        <taxon>Eukaryota</taxon>
        <taxon>Viridiplantae</taxon>
        <taxon>Chlorophyta</taxon>
        <taxon>core chlorophytes</taxon>
        <taxon>Chlorophyceae</taxon>
        <taxon>CS clade</taxon>
        <taxon>Chlamydomonadales</taxon>
        <taxon>Chlamydomonadaceae</taxon>
        <taxon>Chlamydomonas</taxon>
    </lineage>
</organism>
<keyword evidence="3" id="KW-1185">Reference proteome</keyword>
<gene>
    <name evidence="2" type="ORF">HXX76_015520</name>
</gene>
<sequence length="114" mass="11539">MHSRGDTVKAMAAQLGRSDLAVRMKLDALGLQQHPVPPPAPAAHAPLPAPVPAALPAPAPAALPAPSTAAAKAPHAGSKRKVEDEEEDEASTGKEQQGAPAPSTPAKKRETTLA</sequence>
<dbReference type="EMBL" id="JAEHOC010000085">
    <property type="protein sequence ID" value="KAG2423135.1"/>
    <property type="molecule type" value="Genomic_DNA"/>
</dbReference>
<evidence type="ECO:0000313" key="3">
    <source>
        <dbReference type="Proteomes" id="UP000650467"/>
    </source>
</evidence>
<comment type="caution">
    <text evidence="2">The sequence shown here is derived from an EMBL/GenBank/DDBJ whole genome shotgun (WGS) entry which is preliminary data.</text>
</comment>
<evidence type="ECO:0000313" key="2">
    <source>
        <dbReference type="EMBL" id="KAG2423135.1"/>
    </source>
</evidence>
<feature type="region of interest" description="Disordered" evidence="1">
    <location>
        <begin position="32"/>
        <end position="114"/>
    </location>
</feature>
<proteinExistence type="predicted"/>
<feature type="compositionally biased region" description="Low complexity" evidence="1">
    <location>
        <begin position="64"/>
        <end position="76"/>
    </location>
</feature>
<dbReference type="Proteomes" id="UP000650467">
    <property type="component" value="Unassembled WGS sequence"/>
</dbReference>
<evidence type="ECO:0000256" key="1">
    <source>
        <dbReference type="SAM" id="MobiDB-lite"/>
    </source>
</evidence>
<dbReference type="AlphaFoldDB" id="A0A835SM27"/>
<dbReference type="OrthoDB" id="10539559at2759"/>
<feature type="compositionally biased region" description="Pro residues" evidence="1">
    <location>
        <begin position="35"/>
        <end position="63"/>
    </location>
</feature>
<name>A0A835SM27_CHLIN</name>
<reference evidence="2" key="1">
    <citation type="journal article" date="2020" name="bioRxiv">
        <title>Comparative genomics of Chlamydomonas.</title>
        <authorList>
            <person name="Craig R.J."/>
            <person name="Hasan A.R."/>
            <person name="Ness R.W."/>
            <person name="Keightley P.D."/>
        </authorList>
    </citation>
    <scope>NUCLEOTIDE SEQUENCE</scope>
    <source>
        <strain evidence="2">SAG 7.73</strain>
    </source>
</reference>